<dbReference type="Proteomes" id="UP001221898">
    <property type="component" value="Unassembled WGS sequence"/>
</dbReference>
<dbReference type="EMBL" id="JAINUG010000166">
    <property type="protein sequence ID" value="KAJ8390740.1"/>
    <property type="molecule type" value="Genomic_DNA"/>
</dbReference>
<protein>
    <submittedName>
        <fullName evidence="1">Uncharacterized protein</fullName>
    </submittedName>
</protein>
<evidence type="ECO:0000313" key="1">
    <source>
        <dbReference type="EMBL" id="KAJ8390740.1"/>
    </source>
</evidence>
<keyword evidence="2" id="KW-1185">Reference proteome</keyword>
<organism evidence="1 2">
    <name type="scientific">Aldrovandia affinis</name>
    <dbReference type="NCBI Taxonomy" id="143900"/>
    <lineage>
        <taxon>Eukaryota</taxon>
        <taxon>Metazoa</taxon>
        <taxon>Chordata</taxon>
        <taxon>Craniata</taxon>
        <taxon>Vertebrata</taxon>
        <taxon>Euteleostomi</taxon>
        <taxon>Actinopterygii</taxon>
        <taxon>Neopterygii</taxon>
        <taxon>Teleostei</taxon>
        <taxon>Notacanthiformes</taxon>
        <taxon>Halosauridae</taxon>
        <taxon>Aldrovandia</taxon>
    </lineage>
</organism>
<sequence>MNTGQALCKPWRLVTPMTPSESAPVTPPIREHCEAASRWEMESGSPSAGLAQIEGLRLPQTLSYPTLPMRSGVSGRCLN</sequence>
<accession>A0AAD7RV12</accession>
<dbReference type="AlphaFoldDB" id="A0AAD7RV12"/>
<reference evidence="1" key="1">
    <citation type="journal article" date="2023" name="Science">
        <title>Genome structures resolve the early diversification of teleost fishes.</title>
        <authorList>
            <person name="Parey E."/>
            <person name="Louis A."/>
            <person name="Montfort J."/>
            <person name="Bouchez O."/>
            <person name="Roques C."/>
            <person name="Iampietro C."/>
            <person name="Lluch J."/>
            <person name="Castinel A."/>
            <person name="Donnadieu C."/>
            <person name="Desvignes T."/>
            <person name="Floi Bucao C."/>
            <person name="Jouanno E."/>
            <person name="Wen M."/>
            <person name="Mejri S."/>
            <person name="Dirks R."/>
            <person name="Jansen H."/>
            <person name="Henkel C."/>
            <person name="Chen W.J."/>
            <person name="Zahm M."/>
            <person name="Cabau C."/>
            <person name="Klopp C."/>
            <person name="Thompson A.W."/>
            <person name="Robinson-Rechavi M."/>
            <person name="Braasch I."/>
            <person name="Lecointre G."/>
            <person name="Bobe J."/>
            <person name="Postlethwait J.H."/>
            <person name="Berthelot C."/>
            <person name="Roest Crollius H."/>
            <person name="Guiguen Y."/>
        </authorList>
    </citation>
    <scope>NUCLEOTIDE SEQUENCE</scope>
    <source>
        <strain evidence="1">NC1722</strain>
    </source>
</reference>
<name>A0AAD7RV12_9TELE</name>
<gene>
    <name evidence="1" type="ORF">AAFF_G00101200</name>
</gene>
<comment type="caution">
    <text evidence="1">The sequence shown here is derived from an EMBL/GenBank/DDBJ whole genome shotgun (WGS) entry which is preliminary data.</text>
</comment>
<evidence type="ECO:0000313" key="2">
    <source>
        <dbReference type="Proteomes" id="UP001221898"/>
    </source>
</evidence>
<proteinExistence type="predicted"/>